<evidence type="ECO:0000256" key="1">
    <source>
        <dbReference type="SAM" id="MobiDB-lite"/>
    </source>
</evidence>
<feature type="region of interest" description="Disordered" evidence="1">
    <location>
        <begin position="1"/>
        <end position="71"/>
    </location>
</feature>
<protein>
    <submittedName>
        <fullName evidence="2">Uncharacterized protein</fullName>
    </submittedName>
</protein>
<keyword evidence="3" id="KW-1185">Reference proteome</keyword>
<feature type="compositionally biased region" description="Low complexity" evidence="1">
    <location>
        <begin position="38"/>
        <end position="48"/>
    </location>
</feature>
<organism evidence="2 3">
    <name type="scientific">Streptomyces turgidiscabies (strain Car8)</name>
    <dbReference type="NCBI Taxonomy" id="698760"/>
    <lineage>
        <taxon>Bacteria</taxon>
        <taxon>Bacillati</taxon>
        <taxon>Actinomycetota</taxon>
        <taxon>Actinomycetes</taxon>
        <taxon>Kitasatosporales</taxon>
        <taxon>Streptomycetaceae</taxon>
        <taxon>Streptomyces</taxon>
    </lineage>
</organism>
<gene>
    <name evidence="2" type="ORF">STRTUCAR8_05085</name>
</gene>
<dbReference type="EMBL" id="AEJB01000368">
    <property type="protein sequence ID" value="ELP65574.1"/>
    <property type="molecule type" value="Genomic_DNA"/>
</dbReference>
<name>L7F379_STRT8</name>
<sequence>MTGRVGENGPPGPNTAGAHGHVNRNWESDGMRQYETGSPAAPASALLSRRCRPSRGAGVGVLDGGQGAGLL</sequence>
<evidence type="ECO:0000313" key="3">
    <source>
        <dbReference type="Proteomes" id="UP000010931"/>
    </source>
</evidence>
<dbReference type="PATRIC" id="fig|698760.3.peg.5612"/>
<comment type="caution">
    <text evidence="2">The sequence shown here is derived from an EMBL/GenBank/DDBJ whole genome shotgun (WGS) entry which is preliminary data.</text>
</comment>
<reference evidence="2 3" key="1">
    <citation type="journal article" date="2011" name="Plasmid">
        <title>Streptomyces turgidiscabies Car8 contains a modular pathogenicity island that shares virulence genes with other actinobacterial plant pathogens.</title>
        <authorList>
            <person name="Huguet-Tapia J.C."/>
            <person name="Badger J.H."/>
            <person name="Loria R."/>
            <person name="Pettis G.S."/>
        </authorList>
    </citation>
    <scope>NUCLEOTIDE SEQUENCE [LARGE SCALE GENOMIC DNA]</scope>
    <source>
        <strain evidence="2 3">Car8</strain>
    </source>
</reference>
<evidence type="ECO:0000313" key="2">
    <source>
        <dbReference type="EMBL" id="ELP65574.1"/>
    </source>
</evidence>
<proteinExistence type="predicted"/>
<feature type="compositionally biased region" description="Gly residues" evidence="1">
    <location>
        <begin position="57"/>
        <end position="71"/>
    </location>
</feature>
<accession>L7F379</accession>
<dbReference type="Proteomes" id="UP000010931">
    <property type="component" value="Unassembled WGS sequence"/>
</dbReference>
<dbReference type="AlphaFoldDB" id="L7F379"/>